<protein>
    <submittedName>
        <fullName evidence="1">Uncharacterized protein</fullName>
    </submittedName>
</protein>
<evidence type="ECO:0000313" key="1">
    <source>
        <dbReference type="EMBL" id="PPS05814.1"/>
    </source>
</evidence>
<dbReference type="AlphaFoldDB" id="A0A2P5XRA2"/>
<dbReference type="EMBL" id="KZ664385">
    <property type="protein sequence ID" value="PPS05814.1"/>
    <property type="molecule type" value="Genomic_DNA"/>
</dbReference>
<sequence>MTESALPCSIFFPSLPLLPVKDWLAYSTSGNPCSTTLMGNLELPTSRKIRSSTFSGFMMLTSFGILAKQLALLGFLPSAIKSPHTPVILLKDLLPTKLGHVRE</sequence>
<accession>A0A2P5XRA2</accession>
<reference evidence="1 2" key="1">
    <citation type="submission" date="2015-01" db="EMBL/GenBank/DDBJ databases">
        <title>Genome of allotetraploid Gossypium barbadense reveals genomic plasticity and fiber elongation in cotton evolution.</title>
        <authorList>
            <person name="Chen X."/>
            <person name="Liu X."/>
            <person name="Zhao B."/>
            <person name="Zheng H."/>
            <person name="Hu Y."/>
            <person name="Lu G."/>
            <person name="Yang C."/>
            <person name="Chen J."/>
            <person name="Shan C."/>
            <person name="Zhang L."/>
            <person name="Zhou Y."/>
            <person name="Wang L."/>
            <person name="Guo W."/>
            <person name="Bai Y."/>
            <person name="Ruan J."/>
            <person name="Shangguan X."/>
            <person name="Mao Y."/>
            <person name="Jiang J."/>
            <person name="Zhu Y."/>
            <person name="Lei J."/>
            <person name="Kang H."/>
            <person name="Chen S."/>
            <person name="He X."/>
            <person name="Wang R."/>
            <person name="Wang Y."/>
            <person name="Chen J."/>
            <person name="Wang L."/>
            <person name="Yu S."/>
            <person name="Wang B."/>
            <person name="Wei J."/>
            <person name="Song S."/>
            <person name="Lu X."/>
            <person name="Gao Z."/>
            <person name="Gu W."/>
            <person name="Deng X."/>
            <person name="Ma D."/>
            <person name="Wang S."/>
            <person name="Liang W."/>
            <person name="Fang L."/>
            <person name="Cai C."/>
            <person name="Zhu X."/>
            <person name="Zhou B."/>
            <person name="Zhang Y."/>
            <person name="Chen Z."/>
            <person name="Xu S."/>
            <person name="Zhu R."/>
            <person name="Wang S."/>
            <person name="Zhang T."/>
            <person name="Zhao G."/>
        </authorList>
    </citation>
    <scope>NUCLEOTIDE SEQUENCE [LARGE SCALE GENOMIC DNA]</scope>
    <source>
        <strain evidence="2">cv. Xinhai21</strain>
        <tissue evidence="1">Leaf</tissue>
    </source>
</reference>
<name>A0A2P5XRA2_GOSBA</name>
<organism evidence="1 2">
    <name type="scientific">Gossypium barbadense</name>
    <name type="common">Sea Island cotton</name>
    <name type="synonym">Hibiscus barbadensis</name>
    <dbReference type="NCBI Taxonomy" id="3634"/>
    <lineage>
        <taxon>Eukaryota</taxon>
        <taxon>Viridiplantae</taxon>
        <taxon>Streptophyta</taxon>
        <taxon>Embryophyta</taxon>
        <taxon>Tracheophyta</taxon>
        <taxon>Spermatophyta</taxon>
        <taxon>Magnoliopsida</taxon>
        <taxon>eudicotyledons</taxon>
        <taxon>Gunneridae</taxon>
        <taxon>Pentapetalae</taxon>
        <taxon>rosids</taxon>
        <taxon>malvids</taxon>
        <taxon>Malvales</taxon>
        <taxon>Malvaceae</taxon>
        <taxon>Malvoideae</taxon>
        <taxon>Gossypium</taxon>
    </lineage>
</organism>
<gene>
    <name evidence="1" type="ORF">GOBAR_AA14843</name>
</gene>
<dbReference type="Proteomes" id="UP000239757">
    <property type="component" value="Unassembled WGS sequence"/>
</dbReference>
<evidence type="ECO:0000313" key="2">
    <source>
        <dbReference type="Proteomes" id="UP000239757"/>
    </source>
</evidence>
<proteinExistence type="predicted"/>